<organism evidence="1 2">
    <name type="scientific">Bremerella volcania</name>
    <dbReference type="NCBI Taxonomy" id="2527984"/>
    <lineage>
        <taxon>Bacteria</taxon>
        <taxon>Pseudomonadati</taxon>
        <taxon>Planctomycetota</taxon>
        <taxon>Planctomycetia</taxon>
        <taxon>Pirellulales</taxon>
        <taxon>Pirellulaceae</taxon>
        <taxon>Bremerella</taxon>
    </lineage>
</organism>
<dbReference type="AlphaFoldDB" id="A0A518C5Y5"/>
<keyword evidence="2" id="KW-1185">Reference proteome</keyword>
<proteinExistence type="predicted"/>
<evidence type="ECO:0000313" key="1">
    <source>
        <dbReference type="EMBL" id="QDU74633.1"/>
    </source>
</evidence>
<dbReference type="RefSeq" id="WP_144971577.1">
    <property type="nucleotide sequence ID" value="NZ_CP036289.1"/>
</dbReference>
<dbReference type="Proteomes" id="UP000318626">
    <property type="component" value="Chromosome"/>
</dbReference>
<name>A0A518C5Y5_9BACT</name>
<gene>
    <name evidence="1" type="ORF">Pan97_16450</name>
</gene>
<reference evidence="2" key="1">
    <citation type="submission" date="2019-02" db="EMBL/GenBank/DDBJ databases">
        <title>Deep-cultivation of Planctomycetes and their phenomic and genomic characterization uncovers novel biology.</title>
        <authorList>
            <person name="Wiegand S."/>
            <person name="Jogler M."/>
            <person name="Boedeker C."/>
            <person name="Pinto D."/>
            <person name="Vollmers J."/>
            <person name="Rivas-Marin E."/>
            <person name="Kohn T."/>
            <person name="Peeters S.H."/>
            <person name="Heuer A."/>
            <person name="Rast P."/>
            <person name="Oberbeckmann S."/>
            <person name="Bunk B."/>
            <person name="Jeske O."/>
            <person name="Meyerdierks A."/>
            <person name="Storesund J.E."/>
            <person name="Kallscheuer N."/>
            <person name="Luecker S."/>
            <person name="Lage O.M."/>
            <person name="Pohl T."/>
            <person name="Merkel B.J."/>
            <person name="Hornburger P."/>
            <person name="Mueller R.-W."/>
            <person name="Bruemmer F."/>
            <person name="Labrenz M."/>
            <person name="Spormann A.M."/>
            <person name="Op den Camp H."/>
            <person name="Overmann J."/>
            <person name="Amann R."/>
            <person name="Jetten M.S.M."/>
            <person name="Mascher T."/>
            <person name="Medema M.H."/>
            <person name="Devos D.P."/>
            <person name="Kaster A.-K."/>
            <person name="Ovreas L."/>
            <person name="Rohde M."/>
            <person name="Galperin M.Y."/>
            <person name="Jogler C."/>
        </authorList>
    </citation>
    <scope>NUCLEOTIDE SEQUENCE [LARGE SCALE GENOMIC DNA]</scope>
    <source>
        <strain evidence="2">Pan97</strain>
    </source>
</reference>
<sequence>MLVAYASQLSGIDQNHDLPKSLVDEFDLLKYALSDAVMPYGYGEHAAKKIHDMREDEASDLARKIYAMFLKLHELDPWETPG</sequence>
<dbReference type="KEGG" id="bvo:Pan97_16450"/>
<accession>A0A518C5Y5</accession>
<evidence type="ECO:0000313" key="2">
    <source>
        <dbReference type="Proteomes" id="UP000318626"/>
    </source>
</evidence>
<dbReference type="EMBL" id="CP036289">
    <property type="protein sequence ID" value="QDU74633.1"/>
    <property type="molecule type" value="Genomic_DNA"/>
</dbReference>
<protein>
    <submittedName>
        <fullName evidence="1">Uncharacterized protein</fullName>
    </submittedName>
</protein>